<evidence type="ECO:0000313" key="3">
    <source>
        <dbReference type="Proteomes" id="UP000221538"/>
    </source>
</evidence>
<dbReference type="EMBL" id="BEWI01000032">
    <property type="protein sequence ID" value="GAY22558.1"/>
    <property type="molecule type" value="Genomic_DNA"/>
</dbReference>
<sequence length="150" mass="16834">MLDYSLSLEERAVAEKKTRALVDRFIERDVAGDFEACYRMLNADAVYTLIGESPVSGTYYGPDDTMERLAPLLVHFTVRPQMTFSEIMIDGYRAFLRASSTGGAGKYGPYAQPFYGFYLRVEGEGFAELVEFLDPLQLDVALFGKRLVDA</sequence>
<dbReference type="Gene3D" id="3.10.450.50">
    <property type="match status" value="1"/>
</dbReference>
<accession>A0A292ZHJ7</accession>
<dbReference type="RefSeq" id="WP_025547200.1">
    <property type="nucleotide sequence ID" value="NZ_BATN01000008.1"/>
</dbReference>
<reference evidence="1" key="3">
    <citation type="submission" date="2017-10" db="EMBL/GenBank/DDBJ databases">
        <title>Bioaugmenting a lab-scale membrane bioreactor with Sphingobium fuliginis OMI to degrade 4-tert-butylphenol.</title>
        <authorList>
            <person name="Takada K."/>
            <person name="Shiba T."/>
            <person name="Soda S."/>
            <person name="Inoue D."/>
            <person name="Miyake M."/>
            <person name="Eguchi M."/>
            <person name="Ike M."/>
        </authorList>
    </citation>
    <scope>NUCLEOTIDE SEQUENCE</scope>
    <source>
        <strain evidence="1">OMI</strain>
    </source>
</reference>
<evidence type="ECO:0000313" key="4">
    <source>
        <dbReference type="Proteomes" id="UP000593663"/>
    </source>
</evidence>
<dbReference type="Proteomes" id="UP000221538">
    <property type="component" value="Unassembled WGS sequence"/>
</dbReference>
<dbReference type="InterPro" id="IPR032710">
    <property type="entry name" value="NTF2-like_dom_sf"/>
</dbReference>
<dbReference type="AlphaFoldDB" id="A0A292ZHJ7"/>
<reference evidence="1" key="4">
    <citation type="submission" date="2017-10" db="EMBL/GenBank/DDBJ databases">
        <authorList>
            <person name="Banno H."/>
            <person name="Chua N.-H."/>
        </authorList>
    </citation>
    <scope>NUCLEOTIDE SEQUENCE</scope>
    <source>
        <strain evidence="1">OMI</strain>
    </source>
</reference>
<evidence type="ECO:0000313" key="1">
    <source>
        <dbReference type="EMBL" id="GAY22558.1"/>
    </source>
</evidence>
<evidence type="ECO:0000313" key="2">
    <source>
        <dbReference type="EMBL" id="QOT71760.1"/>
    </source>
</evidence>
<dbReference type="SUPFAM" id="SSF54427">
    <property type="entry name" value="NTF2-like"/>
    <property type="match status" value="1"/>
</dbReference>
<reference evidence="1 3" key="1">
    <citation type="journal article" date="2013" name="Biodegradation">
        <title>Occurrence of 4-tert-butylphenol (4-t-BP) biodegradation in an aquatic sample caused by the presence of Spirodela polyrrhiza and isolation of a 4-t-BP-utilizing bacterium.</title>
        <authorList>
            <person name="Ogata Y."/>
            <person name="Toyama T."/>
            <person name="Yu N."/>
            <person name="Wang X."/>
            <person name="Sei K."/>
            <person name="Ike M."/>
        </authorList>
    </citation>
    <scope>NUCLEOTIDE SEQUENCE [LARGE SCALE GENOMIC DNA]</scope>
    <source>
        <strain evidence="1 3">OMI</strain>
    </source>
</reference>
<dbReference type="Proteomes" id="UP000593663">
    <property type="component" value="Chromosome 1"/>
</dbReference>
<name>A0A292ZHJ7_SPHSA</name>
<evidence type="ECO:0008006" key="5">
    <source>
        <dbReference type="Google" id="ProtNLM"/>
    </source>
</evidence>
<gene>
    <name evidence="2" type="ORF">H5V43_00840</name>
    <name evidence="1" type="ORF">SFOMI_3115</name>
</gene>
<reference evidence="2" key="6">
    <citation type="journal article" date="2021" name="Microbiol. Resour. Announc.">
        <title>Complete Genome Sequence of Sphingobium barthaii KK22, a High-Molecular-Weight Polycyclic Aromatic Hydrocarbon-Degrading Soil Bacterium.</title>
        <authorList>
            <person name="Mori J.F."/>
            <person name="Kanaly R.A."/>
        </authorList>
    </citation>
    <scope>NUCLEOTIDE SEQUENCE</scope>
    <source>
        <strain evidence="2">KK22</strain>
    </source>
</reference>
<reference evidence="1 3" key="2">
    <citation type="journal article" date="2013" name="Environ. Sci. Technol.">
        <title>The 4-tert-butylphenol-utilizing bacterium Sphingobium fuliginis OMI can degrade bisphenols via phenolic ring hydroxylation and meta-cleavage pathway.</title>
        <authorList>
            <person name="Ogata Y."/>
            <person name="Goda S."/>
            <person name="Toyama T."/>
            <person name="Sei K."/>
            <person name="Ike M."/>
        </authorList>
    </citation>
    <scope>NUCLEOTIDE SEQUENCE [LARGE SCALE GENOMIC DNA]</scope>
    <source>
        <strain evidence="1 3">OMI</strain>
    </source>
</reference>
<dbReference type="EMBL" id="CP060035">
    <property type="protein sequence ID" value="QOT71760.1"/>
    <property type="molecule type" value="Genomic_DNA"/>
</dbReference>
<protein>
    <recommendedName>
        <fullName evidence="5">SnoaL-like domain-containing protein</fullName>
    </recommendedName>
</protein>
<organism evidence="1 3">
    <name type="scientific">Sphingobium fuliginis (strain ATCC 27551)</name>
    <dbReference type="NCBI Taxonomy" id="336203"/>
    <lineage>
        <taxon>Bacteria</taxon>
        <taxon>Pseudomonadati</taxon>
        <taxon>Pseudomonadota</taxon>
        <taxon>Alphaproteobacteria</taxon>
        <taxon>Sphingomonadales</taxon>
        <taxon>Sphingomonadaceae</taxon>
        <taxon>Sphingobium</taxon>
    </lineage>
</organism>
<dbReference type="KEGG" id="sbar:H5V43_00840"/>
<reference evidence="4" key="5">
    <citation type="submission" date="2020-08" db="EMBL/GenBank/DDBJ databases">
        <title>Complete genome sequence of Sphingobium barthaii strain KK22, a high-molecular-weight polycyclic aromatic hydrocarbon-degrading soil bacterium.</title>
        <authorList>
            <person name="Mori J.F."/>
            <person name="Kanaly R.A."/>
        </authorList>
    </citation>
    <scope>NUCLEOTIDE SEQUENCE [LARGE SCALE GENOMIC DNA]</scope>
    <source>
        <strain evidence="4">KK22</strain>
    </source>
</reference>
<proteinExistence type="predicted"/>